<sequence>MHLKYPHSKKFFTWEELSCLTSALGYPNGTLRKCIPDDHIIRKDGVSYREILKLIDLKYFNESLHLSVNMHTADYNINVLRKSMNLLNHRFLTFDELSDVRVAFQVYEAGDMKGMIIDKHTLMRTLKLCGRTIAPLKLMHRVKHMEERLDEPGRIQFYEFLDLIVLCSLTKDVVVPDPKVGPMDKTWRKLFELDDLQRVFSTKDEKLEDHLNKQFIGTERNYGHEILGSKRIPRESSVDPSLRKSQVRYHSRRYRELKGSLNKSTGHVQNTKAGHVRARPVSAPGVEQFRVPATPPPMFDMRPHTVAESDLDTARNVDPRIRLLQEIHDRKTLHSAPSSVHTSGQRFKPPPGMLPSAFPGARPDGDNENVLPWKQKTKQHKRTEKIVVTEDNVKERQHILDSLQYEIQTLEERTMQSLHSQLEKLLPHHTFKSAAVKRQEADEIERARVARIEEERTRRRNKREAKKAAVESLEKLVNPNPRAFHVLHDRNCDARSQAFSGTRHDRRTPLAKSTAKPLVLLDGQKLGNESEVSIRLDKNTLTGDNMSSTGSIDTASSVTQTTDILQHAGFLTQLRQSRQASHTPYDPTKFRESRMGTVAVLHDYFHNSETASEDVDEGIDTMPASTDKVESREDETDLRKGWLSEPRKGSVNSEEGKTKSRKPASRKSRSPLAQSLQFERTKLTRKITVGEEDELFLHGYPLSEIDRLTFKSGDEQLTGSNVLSDSLSDMNSKDGE</sequence>
<dbReference type="InterPro" id="IPR011992">
    <property type="entry name" value="EF-hand-dom_pair"/>
</dbReference>
<feature type="region of interest" description="Disordered" evidence="1">
    <location>
        <begin position="330"/>
        <end position="359"/>
    </location>
</feature>
<dbReference type="OMA" id="FEEVCIT"/>
<dbReference type="EnsemblMetazoa" id="XM_795640">
    <property type="protein sequence ID" value="XP_800733"/>
    <property type="gene ID" value="LOC592915"/>
</dbReference>
<evidence type="ECO:0000313" key="3">
    <source>
        <dbReference type="Proteomes" id="UP000007110"/>
    </source>
</evidence>
<proteinExistence type="predicted"/>
<reference evidence="3" key="1">
    <citation type="submission" date="2015-02" db="EMBL/GenBank/DDBJ databases">
        <title>Genome sequencing for Strongylocentrotus purpuratus.</title>
        <authorList>
            <person name="Murali S."/>
            <person name="Liu Y."/>
            <person name="Vee V."/>
            <person name="English A."/>
            <person name="Wang M."/>
            <person name="Skinner E."/>
            <person name="Han Y."/>
            <person name="Muzny D.M."/>
            <person name="Worley K.C."/>
            <person name="Gibbs R.A."/>
        </authorList>
    </citation>
    <scope>NUCLEOTIDE SEQUENCE</scope>
</reference>
<evidence type="ECO:0000256" key="1">
    <source>
        <dbReference type="SAM" id="MobiDB-lite"/>
    </source>
</evidence>
<name>A0A7M7RHN3_STRPU</name>
<organism evidence="2 3">
    <name type="scientific">Strongylocentrotus purpuratus</name>
    <name type="common">Purple sea urchin</name>
    <dbReference type="NCBI Taxonomy" id="7668"/>
    <lineage>
        <taxon>Eukaryota</taxon>
        <taxon>Metazoa</taxon>
        <taxon>Echinodermata</taxon>
        <taxon>Eleutherozoa</taxon>
        <taxon>Echinozoa</taxon>
        <taxon>Echinoidea</taxon>
        <taxon>Euechinoidea</taxon>
        <taxon>Echinacea</taxon>
        <taxon>Camarodonta</taxon>
        <taxon>Echinidea</taxon>
        <taxon>Strongylocentrotidae</taxon>
        <taxon>Strongylocentrotus</taxon>
    </lineage>
</organism>
<keyword evidence="3" id="KW-1185">Reference proteome</keyword>
<dbReference type="AlphaFoldDB" id="A0A7M7RHN3"/>
<dbReference type="KEGG" id="spu:592915"/>
<feature type="compositionally biased region" description="Basic residues" evidence="1">
    <location>
        <begin position="659"/>
        <end position="669"/>
    </location>
</feature>
<dbReference type="RefSeq" id="XP_800733.1">
    <property type="nucleotide sequence ID" value="XM_795640.5"/>
</dbReference>
<reference evidence="2" key="2">
    <citation type="submission" date="2021-01" db="UniProtKB">
        <authorList>
            <consortium name="EnsemblMetazoa"/>
        </authorList>
    </citation>
    <scope>IDENTIFICATION</scope>
</reference>
<dbReference type="OrthoDB" id="6089094at2759"/>
<feature type="compositionally biased region" description="Polar residues" evidence="1">
    <location>
        <begin position="335"/>
        <end position="345"/>
    </location>
</feature>
<dbReference type="Proteomes" id="UP000007110">
    <property type="component" value="Unassembled WGS sequence"/>
</dbReference>
<protein>
    <submittedName>
        <fullName evidence="2">Uncharacterized protein</fullName>
    </submittedName>
</protein>
<feature type="region of interest" description="Disordered" evidence="1">
    <location>
        <begin position="609"/>
        <end position="681"/>
    </location>
</feature>
<dbReference type="SUPFAM" id="SSF47473">
    <property type="entry name" value="EF-hand"/>
    <property type="match status" value="1"/>
</dbReference>
<evidence type="ECO:0000313" key="2">
    <source>
        <dbReference type="EnsemblMetazoa" id="XP_800733"/>
    </source>
</evidence>
<accession>A0A7M7RHN3</accession>
<feature type="compositionally biased region" description="Basic and acidic residues" evidence="1">
    <location>
        <begin position="627"/>
        <end position="658"/>
    </location>
</feature>
<dbReference type="GeneID" id="592915"/>
<feature type="region of interest" description="Disordered" evidence="1">
    <location>
        <begin position="715"/>
        <end position="736"/>
    </location>
</feature>
<dbReference type="InParanoid" id="A0A7M7RHN3"/>
<feature type="compositionally biased region" description="Polar residues" evidence="1">
    <location>
        <begin position="715"/>
        <end position="730"/>
    </location>
</feature>